<accession>A1AY74</accession>
<gene>
    <name evidence="1" type="ordered locus">Pden_0101</name>
</gene>
<organism evidence="1 2">
    <name type="scientific">Paracoccus denitrificans (strain Pd 1222)</name>
    <dbReference type="NCBI Taxonomy" id="318586"/>
    <lineage>
        <taxon>Bacteria</taxon>
        <taxon>Pseudomonadati</taxon>
        <taxon>Pseudomonadota</taxon>
        <taxon>Alphaproteobacteria</taxon>
        <taxon>Rhodobacterales</taxon>
        <taxon>Paracoccaceae</taxon>
        <taxon>Paracoccus</taxon>
    </lineage>
</organism>
<dbReference type="EnsemblBacteria" id="ABL68218">
    <property type="protein sequence ID" value="ABL68218"/>
    <property type="gene ID" value="Pden_0101"/>
</dbReference>
<dbReference type="HOGENOM" id="CLU_2424247_0_0_5"/>
<sequence length="91" mass="10672">MRSDSYGMLKASSVRTVTDPLRGTMQSLAVPPDLSEDLCLLTLSRELDALTYRRRDVYPRRRFDPTRPPYLARQLPYADHKKTRFRSRVSR</sequence>
<name>A1AY74_PARDP</name>
<protein>
    <submittedName>
        <fullName evidence="1">Uncharacterized protein</fullName>
    </submittedName>
</protein>
<keyword evidence="2" id="KW-1185">Reference proteome</keyword>
<dbReference type="KEGG" id="pde:Pden_0101"/>
<proteinExistence type="predicted"/>
<dbReference type="AlphaFoldDB" id="A1AY74"/>
<dbReference type="EMBL" id="CP000489">
    <property type="protein sequence ID" value="ABL68218.1"/>
    <property type="molecule type" value="Genomic_DNA"/>
</dbReference>
<dbReference type="Proteomes" id="UP000000361">
    <property type="component" value="Chromosome 1"/>
</dbReference>
<evidence type="ECO:0000313" key="2">
    <source>
        <dbReference type="Proteomes" id="UP000000361"/>
    </source>
</evidence>
<reference evidence="2" key="1">
    <citation type="submission" date="2006-12" db="EMBL/GenBank/DDBJ databases">
        <title>Complete sequence of chromosome 1 of Paracoccus denitrificans PD1222.</title>
        <authorList>
            <person name="Copeland A."/>
            <person name="Lucas S."/>
            <person name="Lapidus A."/>
            <person name="Barry K."/>
            <person name="Detter J.C."/>
            <person name="Glavina del Rio T."/>
            <person name="Hammon N."/>
            <person name="Israni S."/>
            <person name="Dalin E."/>
            <person name="Tice H."/>
            <person name="Pitluck S."/>
            <person name="Munk A.C."/>
            <person name="Brettin T."/>
            <person name="Bruce D."/>
            <person name="Han C."/>
            <person name="Tapia R."/>
            <person name="Gilna P."/>
            <person name="Schmutz J."/>
            <person name="Larimer F."/>
            <person name="Land M."/>
            <person name="Hauser L."/>
            <person name="Kyrpides N."/>
            <person name="Lykidis A."/>
            <person name="Spiro S."/>
            <person name="Richardson D.J."/>
            <person name="Moir J.W.B."/>
            <person name="Ferguson S.J."/>
            <person name="van Spanning R.J.M."/>
            <person name="Richardson P."/>
        </authorList>
    </citation>
    <scope>NUCLEOTIDE SEQUENCE [LARGE SCALE GENOMIC DNA]</scope>
    <source>
        <strain evidence="2">Pd 1222</strain>
    </source>
</reference>
<evidence type="ECO:0000313" key="1">
    <source>
        <dbReference type="EMBL" id="ABL68218.1"/>
    </source>
</evidence>